<name>A0A8J3M520_9MICO</name>
<dbReference type="CDD" id="cd03215">
    <property type="entry name" value="ABC_Carb_Monos_II"/>
    <property type="match status" value="1"/>
</dbReference>
<dbReference type="Proteomes" id="UP000617531">
    <property type="component" value="Unassembled WGS sequence"/>
</dbReference>
<dbReference type="EMBL" id="BNAI01000003">
    <property type="protein sequence ID" value="GHF19073.1"/>
    <property type="molecule type" value="Genomic_DNA"/>
</dbReference>
<keyword evidence="4 6" id="KW-0067">ATP-binding</keyword>
<dbReference type="AlphaFoldDB" id="A0A8J3M520"/>
<dbReference type="GO" id="GO:0005524">
    <property type="term" value="F:ATP binding"/>
    <property type="evidence" value="ECO:0007669"/>
    <property type="project" value="UniProtKB-KW"/>
</dbReference>
<evidence type="ECO:0000256" key="4">
    <source>
        <dbReference type="ARBA" id="ARBA00022840"/>
    </source>
</evidence>
<keyword evidence="3" id="KW-0547">Nucleotide-binding</keyword>
<reference evidence="6" key="2">
    <citation type="submission" date="2020-09" db="EMBL/GenBank/DDBJ databases">
        <authorList>
            <person name="Sun Q."/>
            <person name="Zhou Y."/>
        </authorList>
    </citation>
    <scope>NUCLEOTIDE SEQUENCE</scope>
    <source>
        <strain evidence="6">CGMCC 1.16548</strain>
    </source>
</reference>
<dbReference type="PANTHER" id="PTHR43790:SF9">
    <property type="entry name" value="GALACTOFURANOSE TRANSPORTER ATP-BINDING PROTEIN YTFR"/>
    <property type="match status" value="1"/>
</dbReference>
<comment type="caution">
    <text evidence="6">The sequence shown here is derived from an EMBL/GenBank/DDBJ whole genome shotgun (WGS) entry which is preliminary data.</text>
</comment>
<dbReference type="Pfam" id="PF00005">
    <property type="entry name" value="ABC_tran"/>
    <property type="match status" value="2"/>
</dbReference>
<dbReference type="SMART" id="SM00382">
    <property type="entry name" value="AAA"/>
    <property type="match status" value="2"/>
</dbReference>
<dbReference type="GO" id="GO:0016887">
    <property type="term" value="F:ATP hydrolysis activity"/>
    <property type="evidence" value="ECO:0007669"/>
    <property type="project" value="InterPro"/>
</dbReference>
<proteinExistence type="predicted"/>
<dbReference type="Gene3D" id="3.40.50.300">
    <property type="entry name" value="P-loop containing nucleotide triphosphate hydrolases"/>
    <property type="match status" value="2"/>
</dbReference>
<evidence type="ECO:0000259" key="5">
    <source>
        <dbReference type="PROSITE" id="PS50893"/>
    </source>
</evidence>
<sequence length="509" mass="53361">MTVLPALEASGVVKTFGGTVALADAHLRVGKGTIHALLGGNGSGKSTLIKCLAGVYRADSGRIVVHGEERAAADQTPAVARRSGLHFVHQDLGLFPQLSIAENIALDRGYPTARVLGGVRWSRLEADTAALLERFEIAASPRTPVAALRPSQRSLVAIARALADAGDDAILMLDEPTATLAEHESQELLAALRKRANRGQTIVLVSHRFPEVQGVADDVTVFRDGRVAATDAMSEMPIDRLVAAMTGGAELPHPERTAVRAGSAERLRITGLHAGALRGVDLTLAAGEIVGLAGLGGSGRSSLLRTVFGRLPIRAGSMELDGAPYSPHSAAQAMALDVALVPEDRLGEAAFLDLSVRENTSITVLKRFWRRLAISPSAERSSAEALVAAFGIRTPGIETPLGSLSGGNQQKAILARWLQRAPKLLLLDEPSQGVDVVARSEISAHVVAAADAGAGVIVASSDLDELFALTHRIVVLRAGRIVADLTTSSTTRDEVAHLSMLDSEEGIPT</sequence>
<dbReference type="PROSITE" id="PS50893">
    <property type="entry name" value="ABC_TRANSPORTER_2"/>
    <property type="match status" value="2"/>
</dbReference>
<dbReference type="InterPro" id="IPR003593">
    <property type="entry name" value="AAA+_ATPase"/>
</dbReference>
<evidence type="ECO:0000256" key="1">
    <source>
        <dbReference type="ARBA" id="ARBA00022448"/>
    </source>
</evidence>
<evidence type="ECO:0000313" key="7">
    <source>
        <dbReference type="Proteomes" id="UP000617531"/>
    </source>
</evidence>
<dbReference type="InterPro" id="IPR050107">
    <property type="entry name" value="ABC_carbohydrate_import_ATPase"/>
</dbReference>
<dbReference type="InterPro" id="IPR003439">
    <property type="entry name" value="ABC_transporter-like_ATP-bd"/>
</dbReference>
<dbReference type="RefSeq" id="WP_191283340.1">
    <property type="nucleotide sequence ID" value="NZ_BNAI01000003.1"/>
</dbReference>
<feature type="domain" description="ABC transporter" evidence="5">
    <location>
        <begin position="259"/>
        <end position="503"/>
    </location>
</feature>
<dbReference type="PROSITE" id="PS00211">
    <property type="entry name" value="ABC_TRANSPORTER_1"/>
    <property type="match status" value="1"/>
</dbReference>
<reference evidence="6" key="1">
    <citation type="journal article" date="2014" name="Int. J. Syst. Evol. Microbiol.">
        <title>Complete genome sequence of Corynebacterium casei LMG S-19264T (=DSM 44701T), isolated from a smear-ripened cheese.</title>
        <authorList>
            <consortium name="US DOE Joint Genome Institute (JGI-PGF)"/>
            <person name="Walter F."/>
            <person name="Albersmeier A."/>
            <person name="Kalinowski J."/>
            <person name="Ruckert C."/>
        </authorList>
    </citation>
    <scope>NUCLEOTIDE SEQUENCE</scope>
    <source>
        <strain evidence="6">CGMCC 1.16548</strain>
    </source>
</reference>
<evidence type="ECO:0000313" key="6">
    <source>
        <dbReference type="EMBL" id="GHF19073.1"/>
    </source>
</evidence>
<dbReference type="PANTHER" id="PTHR43790">
    <property type="entry name" value="CARBOHYDRATE TRANSPORT ATP-BINDING PROTEIN MG119-RELATED"/>
    <property type="match status" value="1"/>
</dbReference>
<keyword evidence="1" id="KW-0813">Transport</keyword>
<keyword evidence="2" id="KW-0677">Repeat</keyword>
<dbReference type="InterPro" id="IPR027417">
    <property type="entry name" value="P-loop_NTPase"/>
</dbReference>
<dbReference type="InterPro" id="IPR017871">
    <property type="entry name" value="ABC_transporter-like_CS"/>
</dbReference>
<dbReference type="CDD" id="cd03216">
    <property type="entry name" value="ABC_Carb_Monos_I"/>
    <property type="match status" value="1"/>
</dbReference>
<dbReference type="SUPFAM" id="SSF52540">
    <property type="entry name" value="P-loop containing nucleoside triphosphate hydrolases"/>
    <property type="match status" value="2"/>
</dbReference>
<feature type="domain" description="ABC transporter" evidence="5">
    <location>
        <begin position="7"/>
        <end position="249"/>
    </location>
</feature>
<keyword evidence="7" id="KW-1185">Reference proteome</keyword>
<gene>
    <name evidence="6" type="primary">rbsA</name>
    <name evidence="6" type="ORF">GCM10011600_20040</name>
</gene>
<evidence type="ECO:0000256" key="3">
    <source>
        <dbReference type="ARBA" id="ARBA00022741"/>
    </source>
</evidence>
<accession>A0A8J3M520</accession>
<evidence type="ECO:0000256" key="2">
    <source>
        <dbReference type="ARBA" id="ARBA00022737"/>
    </source>
</evidence>
<organism evidence="6 7">
    <name type="scientific">Pseudolysinimonas yzui</name>
    <dbReference type="NCBI Taxonomy" id="2708254"/>
    <lineage>
        <taxon>Bacteria</taxon>
        <taxon>Bacillati</taxon>
        <taxon>Actinomycetota</taxon>
        <taxon>Actinomycetes</taxon>
        <taxon>Micrococcales</taxon>
        <taxon>Microbacteriaceae</taxon>
        <taxon>Pseudolysinimonas</taxon>
    </lineage>
</organism>
<protein>
    <submittedName>
        <fullName evidence="6">Ribose import ATP-binding protein RbsA</fullName>
    </submittedName>
</protein>